<proteinExistence type="inferred from homology"/>
<dbReference type="InterPro" id="IPR012340">
    <property type="entry name" value="NA-bd_OB-fold"/>
</dbReference>
<dbReference type="SMART" id="SM00652">
    <property type="entry name" value="eIF1a"/>
    <property type="match status" value="1"/>
</dbReference>
<accession>A0A182ESA8</accession>
<dbReference type="SUPFAM" id="SSF50249">
    <property type="entry name" value="Nucleic acid-binding proteins"/>
    <property type="match status" value="1"/>
</dbReference>
<dbReference type="GO" id="GO:0003723">
    <property type="term" value="F:RNA binding"/>
    <property type="evidence" value="ECO:0007669"/>
    <property type="project" value="UniProtKB-KW"/>
</dbReference>
<evidence type="ECO:0000256" key="3">
    <source>
        <dbReference type="ARBA" id="ARBA00022884"/>
    </source>
</evidence>
<keyword evidence="3" id="KW-0694">RNA-binding</keyword>
<evidence type="ECO:0000313" key="9">
    <source>
        <dbReference type="WBParaSite" id="nOo.2.0.1.t11027-RA"/>
    </source>
</evidence>
<dbReference type="PANTHER" id="PTHR21641:SF0">
    <property type="entry name" value="RNA-BINDING PROTEIN EIF1AD-RELATED"/>
    <property type="match status" value="1"/>
</dbReference>
<dbReference type="Proteomes" id="UP000271087">
    <property type="component" value="Unassembled WGS sequence"/>
</dbReference>
<feature type="domain" description="S1-like" evidence="6">
    <location>
        <begin position="130"/>
        <end position="192"/>
    </location>
</feature>
<evidence type="ECO:0000256" key="1">
    <source>
        <dbReference type="ARBA" id="ARBA00007340"/>
    </source>
</evidence>
<evidence type="ECO:0000256" key="2">
    <source>
        <dbReference type="ARBA" id="ARBA00020989"/>
    </source>
</evidence>
<dbReference type="AlphaFoldDB" id="A0A182ESA8"/>
<evidence type="ECO:0000313" key="8">
    <source>
        <dbReference type="Proteomes" id="UP000271087"/>
    </source>
</evidence>
<feature type="compositionally biased region" description="Acidic residues" evidence="5">
    <location>
        <begin position="240"/>
        <end position="257"/>
    </location>
</feature>
<dbReference type="WBParaSite" id="nOo.2.0.1.t11027-RA">
    <property type="protein sequence ID" value="nOo.2.0.1.t11027-RA"/>
    <property type="gene ID" value="nOo.2.0.1.g11027"/>
</dbReference>
<dbReference type="GO" id="GO:0003743">
    <property type="term" value="F:translation initiation factor activity"/>
    <property type="evidence" value="ECO:0007669"/>
    <property type="project" value="InterPro"/>
</dbReference>
<dbReference type="GO" id="GO:0005634">
    <property type="term" value="C:nucleus"/>
    <property type="evidence" value="ECO:0007669"/>
    <property type="project" value="TreeGrafter"/>
</dbReference>
<gene>
    <name evidence="7" type="ORF">NOO_LOCUS11027</name>
</gene>
<dbReference type="STRING" id="42157.A0A182ESA8"/>
<reference evidence="9" key="1">
    <citation type="submission" date="2016-06" db="UniProtKB">
        <authorList>
            <consortium name="WormBaseParasite"/>
        </authorList>
    </citation>
    <scope>IDENTIFICATION</scope>
</reference>
<evidence type="ECO:0000259" key="6">
    <source>
        <dbReference type="Pfam" id="PF01176"/>
    </source>
</evidence>
<name>A0A182ESA8_ONCOC</name>
<reference evidence="7 8" key="2">
    <citation type="submission" date="2018-08" db="EMBL/GenBank/DDBJ databases">
        <authorList>
            <person name="Laetsch R D."/>
            <person name="Stevens L."/>
            <person name="Kumar S."/>
            <person name="Blaxter L. M."/>
        </authorList>
    </citation>
    <scope>NUCLEOTIDE SEQUENCE [LARGE SCALE GENOMIC DNA]</scope>
</reference>
<evidence type="ECO:0000313" key="7">
    <source>
        <dbReference type="EMBL" id="VDM94754.1"/>
    </source>
</evidence>
<organism evidence="9">
    <name type="scientific">Onchocerca ochengi</name>
    <name type="common">Filarial nematode worm</name>
    <dbReference type="NCBI Taxonomy" id="42157"/>
    <lineage>
        <taxon>Eukaryota</taxon>
        <taxon>Metazoa</taxon>
        <taxon>Ecdysozoa</taxon>
        <taxon>Nematoda</taxon>
        <taxon>Chromadorea</taxon>
        <taxon>Rhabditida</taxon>
        <taxon>Spirurina</taxon>
        <taxon>Spiruromorpha</taxon>
        <taxon>Filarioidea</taxon>
        <taxon>Onchocercidae</taxon>
        <taxon>Onchocerca</taxon>
    </lineage>
</organism>
<dbReference type="OrthoDB" id="1738325at2759"/>
<comment type="similarity">
    <text evidence="1">Belongs to the EIF1AD family.</text>
</comment>
<dbReference type="InterPro" id="IPR039294">
    <property type="entry name" value="EIF1AD"/>
</dbReference>
<dbReference type="EMBL" id="UYRW01007093">
    <property type="protein sequence ID" value="VDM94754.1"/>
    <property type="molecule type" value="Genomic_DNA"/>
</dbReference>
<keyword evidence="8" id="KW-1185">Reference proteome</keyword>
<dbReference type="InterPro" id="IPR001253">
    <property type="entry name" value="TIF_eIF-1A"/>
</dbReference>
<sequence>MNAIKKDVRLKKTLSEGIDFFGRESRRKPKYVEVHHNNYCKQGILKINKMRTTNHEATLSRSGKEERRKDLKELFNSWAVAVLSYSSYYNCAPSTSIQTLSSTIPIMSLTTKKRFVMKQAGSELFVPKENELIACILGSPGRNLHEVDDEKGEKYLVSMPKKFRETIYIKRGSFVFVMPIEEGVKVKAEITQILDNENILYLREQKIWPKRFEVYAEGIIREAKRGIVIGDAIRHDVIDDDMLPSSDTDDDDECDENDEKKNEDNSMSDFSDLPGSLQICLC</sequence>
<feature type="region of interest" description="Disordered" evidence="5">
    <location>
        <begin position="240"/>
        <end position="275"/>
    </location>
</feature>
<dbReference type="PANTHER" id="PTHR21641">
    <property type="entry name" value="TRANSLATION INITIATION FACTOR-RELATED"/>
    <property type="match status" value="1"/>
</dbReference>
<evidence type="ECO:0000256" key="5">
    <source>
        <dbReference type="SAM" id="MobiDB-lite"/>
    </source>
</evidence>
<evidence type="ECO:0000256" key="4">
    <source>
        <dbReference type="ARBA" id="ARBA00031998"/>
    </source>
</evidence>
<dbReference type="Gene3D" id="2.40.50.140">
    <property type="entry name" value="Nucleic acid-binding proteins"/>
    <property type="match status" value="1"/>
</dbReference>
<dbReference type="InterPro" id="IPR006196">
    <property type="entry name" value="RNA-binding_domain_S1_IF1"/>
</dbReference>
<protein>
    <recommendedName>
        <fullName evidence="2">Probable RNA-binding protein EIF1AD</fullName>
    </recommendedName>
    <alternativeName>
        <fullName evidence="4">Eukaryotic translation initiation factor 1A domain-containing protein</fullName>
    </alternativeName>
</protein>
<dbReference type="Pfam" id="PF01176">
    <property type="entry name" value="eIF-1a"/>
    <property type="match status" value="1"/>
</dbReference>